<organism evidence="1 2">
    <name type="scientific">Haloferax prahovense (strain DSM 18310 / JCM 13924 / TL6)</name>
    <dbReference type="NCBI Taxonomy" id="1227461"/>
    <lineage>
        <taxon>Archaea</taxon>
        <taxon>Methanobacteriati</taxon>
        <taxon>Methanobacteriota</taxon>
        <taxon>Stenosarchaea group</taxon>
        <taxon>Halobacteria</taxon>
        <taxon>Halobacteriales</taxon>
        <taxon>Haloferacaceae</taxon>
        <taxon>Haloferax</taxon>
    </lineage>
</organism>
<comment type="caution">
    <text evidence="1">The sequence shown here is derived from an EMBL/GenBank/DDBJ whole genome shotgun (WGS) entry which is preliminary data.</text>
</comment>
<sequence length="193" mass="21575">GLSQEATPREIRSSEVRLSLASLPSKRLLEDATPTVRAMISTLLATNLSLSKTELAEKAGISTQSVRNHLPTLVAMGLVDETEGQCRLNLSFTDEQERHKRILPSFMLTESFTRDVLFETLEALDELTEEVIEIWVQCGPNGLPDIDRLHTMYDWVDWVRPLLSSLTEERDETVQTLSIGPEIAQQPLTEAGS</sequence>
<dbReference type="Gene3D" id="1.10.10.10">
    <property type="entry name" value="Winged helix-like DNA-binding domain superfamily/Winged helix DNA-binding domain"/>
    <property type="match status" value="1"/>
</dbReference>
<dbReference type="Proteomes" id="UP000011559">
    <property type="component" value="Unassembled WGS sequence"/>
</dbReference>
<proteinExistence type="predicted"/>
<evidence type="ECO:0000313" key="1">
    <source>
        <dbReference type="EMBL" id="ELZ74394.1"/>
    </source>
</evidence>
<protein>
    <submittedName>
        <fullName evidence="1">Uncharacterized protein</fullName>
    </submittedName>
</protein>
<keyword evidence="2" id="KW-1185">Reference proteome</keyword>
<dbReference type="EMBL" id="AOLG01000002">
    <property type="protein sequence ID" value="ELZ74394.1"/>
    <property type="molecule type" value="Genomic_DNA"/>
</dbReference>
<accession>M0GU51</accession>
<name>M0GU51_HALPT</name>
<gene>
    <name evidence="1" type="ORF">C457_00020</name>
</gene>
<dbReference type="InterPro" id="IPR036388">
    <property type="entry name" value="WH-like_DNA-bd_sf"/>
</dbReference>
<dbReference type="InterPro" id="IPR036390">
    <property type="entry name" value="WH_DNA-bd_sf"/>
</dbReference>
<reference evidence="1 2" key="1">
    <citation type="journal article" date="2014" name="PLoS Genet.">
        <title>Phylogenetically driven sequencing of extremely halophilic archaea reveals strategies for static and dynamic osmo-response.</title>
        <authorList>
            <person name="Becker E.A."/>
            <person name="Seitzer P.M."/>
            <person name="Tritt A."/>
            <person name="Larsen D."/>
            <person name="Krusor M."/>
            <person name="Yao A.I."/>
            <person name="Wu D."/>
            <person name="Madern D."/>
            <person name="Eisen J.A."/>
            <person name="Darling A.E."/>
            <person name="Facciotti M.T."/>
        </authorList>
    </citation>
    <scope>NUCLEOTIDE SEQUENCE [LARGE SCALE GENOMIC DNA]</scope>
    <source>
        <strain evidence="2">DSM 18310 / JCM 13924 / TL6</strain>
    </source>
</reference>
<dbReference type="AlphaFoldDB" id="M0GU51"/>
<evidence type="ECO:0000313" key="2">
    <source>
        <dbReference type="Proteomes" id="UP000011559"/>
    </source>
</evidence>
<feature type="non-terminal residue" evidence="1">
    <location>
        <position position="1"/>
    </location>
</feature>
<dbReference type="SUPFAM" id="SSF46785">
    <property type="entry name" value="Winged helix' DNA-binding domain"/>
    <property type="match status" value="1"/>
</dbReference>